<evidence type="ECO:0000313" key="1">
    <source>
        <dbReference type="EMBL" id="KAK4466780.1"/>
    </source>
</evidence>
<dbReference type="PANTHER" id="PTHR42085">
    <property type="entry name" value="F-BOX DOMAIN-CONTAINING PROTEIN"/>
    <property type="match status" value="1"/>
</dbReference>
<dbReference type="PANTHER" id="PTHR42085:SF8">
    <property type="entry name" value="F-BOX DOMAIN-CONTAINING PROTEIN"/>
    <property type="match status" value="1"/>
</dbReference>
<reference evidence="1" key="2">
    <citation type="submission" date="2023-06" db="EMBL/GenBank/DDBJ databases">
        <authorList>
            <consortium name="Lawrence Berkeley National Laboratory"/>
            <person name="Mondo S.J."/>
            <person name="Hensen N."/>
            <person name="Bonometti L."/>
            <person name="Westerberg I."/>
            <person name="Brannstrom I.O."/>
            <person name="Guillou S."/>
            <person name="Cros-Aarteil S."/>
            <person name="Calhoun S."/>
            <person name="Haridas S."/>
            <person name="Kuo A."/>
            <person name="Pangilinan J."/>
            <person name="Riley R."/>
            <person name="Labutti K."/>
            <person name="Andreopoulos B."/>
            <person name="Lipzen A."/>
            <person name="Chen C."/>
            <person name="Yanf M."/>
            <person name="Daum C."/>
            <person name="Ng V."/>
            <person name="Clum A."/>
            <person name="Steindorff A."/>
            <person name="Ohm R."/>
            <person name="Martin F."/>
            <person name="Silar P."/>
            <person name="Natvig D."/>
            <person name="Lalanne C."/>
            <person name="Gautier V."/>
            <person name="Ament-Velasquez S.L."/>
            <person name="Kruys A."/>
            <person name="Hutchinson M.I."/>
            <person name="Powell A.J."/>
            <person name="Barry K."/>
            <person name="Miller A.N."/>
            <person name="Grigoriev I.V."/>
            <person name="Debuchy R."/>
            <person name="Gladieux P."/>
            <person name="Thoren M.H."/>
            <person name="Johannesson H."/>
        </authorList>
    </citation>
    <scope>NUCLEOTIDE SEQUENCE</scope>
    <source>
        <strain evidence="1">PSN324</strain>
    </source>
</reference>
<reference evidence="1" key="1">
    <citation type="journal article" date="2023" name="Mol. Phylogenet. Evol.">
        <title>Genome-scale phylogeny and comparative genomics of the fungal order Sordariales.</title>
        <authorList>
            <person name="Hensen N."/>
            <person name="Bonometti L."/>
            <person name="Westerberg I."/>
            <person name="Brannstrom I.O."/>
            <person name="Guillou S."/>
            <person name="Cros-Aarteil S."/>
            <person name="Calhoun S."/>
            <person name="Haridas S."/>
            <person name="Kuo A."/>
            <person name="Mondo S."/>
            <person name="Pangilinan J."/>
            <person name="Riley R."/>
            <person name="LaButti K."/>
            <person name="Andreopoulos B."/>
            <person name="Lipzen A."/>
            <person name="Chen C."/>
            <person name="Yan M."/>
            <person name="Daum C."/>
            <person name="Ng V."/>
            <person name="Clum A."/>
            <person name="Steindorff A."/>
            <person name="Ohm R.A."/>
            <person name="Martin F."/>
            <person name="Silar P."/>
            <person name="Natvig D.O."/>
            <person name="Lalanne C."/>
            <person name="Gautier V."/>
            <person name="Ament-Velasquez S.L."/>
            <person name="Kruys A."/>
            <person name="Hutchinson M.I."/>
            <person name="Powell A.J."/>
            <person name="Barry K."/>
            <person name="Miller A.N."/>
            <person name="Grigoriev I.V."/>
            <person name="Debuchy R."/>
            <person name="Gladieux P."/>
            <person name="Hiltunen Thoren M."/>
            <person name="Johannesson H."/>
        </authorList>
    </citation>
    <scope>NUCLEOTIDE SEQUENCE</scope>
    <source>
        <strain evidence="1">PSN324</strain>
    </source>
</reference>
<organism evidence="1 2">
    <name type="scientific">Cladorrhinum samala</name>
    <dbReference type="NCBI Taxonomy" id="585594"/>
    <lineage>
        <taxon>Eukaryota</taxon>
        <taxon>Fungi</taxon>
        <taxon>Dikarya</taxon>
        <taxon>Ascomycota</taxon>
        <taxon>Pezizomycotina</taxon>
        <taxon>Sordariomycetes</taxon>
        <taxon>Sordariomycetidae</taxon>
        <taxon>Sordariales</taxon>
        <taxon>Podosporaceae</taxon>
        <taxon>Cladorrhinum</taxon>
    </lineage>
</organism>
<name>A0AAV9I147_9PEZI</name>
<dbReference type="EMBL" id="MU864929">
    <property type="protein sequence ID" value="KAK4466780.1"/>
    <property type="molecule type" value="Genomic_DNA"/>
</dbReference>
<gene>
    <name evidence="1" type="ORF">QBC42DRAFT_281839</name>
</gene>
<proteinExistence type="predicted"/>
<dbReference type="AlphaFoldDB" id="A0AAV9I147"/>
<keyword evidence="2" id="KW-1185">Reference proteome</keyword>
<evidence type="ECO:0000313" key="2">
    <source>
        <dbReference type="Proteomes" id="UP001321749"/>
    </source>
</evidence>
<accession>A0AAV9I147</accession>
<sequence length="233" mass="26778">MAEPFHEQDGTREEFEEATQQLLPRRAQFLNLPTEIRIQIYHYLLKNEDKISPAAYTHRDGIGLLRVNKAISQEAQFYLYSANTFALHIPSHRAWINHIGRKNSNSIRHLSVIVATNPHNISTHLVSLQNTIKSRCFEGLRTIEYEFQQQLQLPTRDLLDILTSSKIQSSWHRFQNLQMIALTVPAGNATTDDEALLRRLAKQAKVSQVVGRFLERRPGGARVTSKWLEISSK</sequence>
<dbReference type="Proteomes" id="UP001321749">
    <property type="component" value="Unassembled WGS sequence"/>
</dbReference>
<dbReference type="InterPro" id="IPR038883">
    <property type="entry name" value="AN11006-like"/>
</dbReference>
<protein>
    <submittedName>
        <fullName evidence="1">Uncharacterized protein</fullName>
    </submittedName>
</protein>
<comment type="caution">
    <text evidence="1">The sequence shown here is derived from an EMBL/GenBank/DDBJ whole genome shotgun (WGS) entry which is preliminary data.</text>
</comment>